<dbReference type="OrthoDB" id="1100897at2"/>
<name>A0A2T5C1B9_9BACT</name>
<keyword evidence="3" id="KW-1185">Reference proteome</keyword>
<dbReference type="AlphaFoldDB" id="A0A2T5C1B9"/>
<dbReference type="Pfam" id="PF05016">
    <property type="entry name" value="ParE_toxin"/>
    <property type="match status" value="1"/>
</dbReference>
<comment type="caution">
    <text evidence="2">The sequence shown here is derived from an EMBL/GenBank/DDBJ whole genome shotgun (WGS) entry which is preliminary data.</text>
</comment>
<sequence>MARQIVWTQQAQNERKQILAYWTSRNRSNLHSKKLSRLFTDALKIIVERPFIGKRTSIENVRIKVVRDYLIFYEITEIHIVVLTIRDCRRNPLNIQL</sequence>
<proteinExistence type="predicted"/>
<dbReference type="Gene3D" id="3.30.2310.20">
    <property type="entry name" value="RelE-like"/>
    <property type="match status" value="1"/>
</dbReference>
<dbReference type="EMBL" id="QAAD01000008">
    <property type="protein sequence ID" value="PTN08466.1"/>
    <property type="molecule type" value="Genomic_DNA"/>
</dbReference>
<reference evidence="2 3" key="1">
    <citation type="submission" date="2018-04" db="EMBL/GenBank/DDBJ databases">
        <title>Genomic Encyclopedia of Archaeal and Bacterial Type Strains, Phase II (KMG-II): from individual species to whole genera.</title>
        <authorList>
            <person name="Goeker M."/>
        </authorList>
    </citation>
    <scope>NUCLEOTIDE SEQUENCE [LARGE SCALE GENOMIC DNA]</scope>
    <source>
        <strain evidence="2 3">DSM 28823</strain>
    </source>
</reference>
<evidence type="ECO:0000313" key="3">
    <source>
        <dbReference type="Proteomes" id="UP000243525"/>
    </source>
</evidence>
<gene>
    <name evidence="2" type="ORF">C8N47_10823</name>
</gene>
<keyword evidence="1" id="KW-1277">Toxin-antitoxin system</keyword>
<dbReference type="NCBIfam" id="TIGR02385">
    <property type="entry name" value="RelE_StbE"/>
    <property type="match status" value="1"/>
</dbReference>
<dbReference type="RefSeq" id="WP_107822275.1">
    <property type="nucleotide sequence ID" value="NZ_OY782574.1"/>
</dbReference>
<organism evidence="2 3">
    <name type="scientific">Mangrovibacterium marinum</name>
    <dbReference type="NCBI Taxonomy" id="1639118"/>
    <lineage>
        <taxon>Bacteria</taxon>
        <taxon>Pseudomonadati</taxon>
        <taxon>Bacteroidota</taxon>
        <taxon>Bacteroidia</taxon>
        <taxon>Marinilabiliales</taxon>
        <taxon>Prolixibacteraceae</taxon>
        <taxon>Mangrovibacterium</taxon>
    </lineage>
</organism>
<dbReference type="InterPro" id="IPR007712">
    <property type="entry name" value="RelE/ParE_toxin"/>
</dbReference>
<evidence type="ECO:0000313" key="2">
    <source>
        <dbReference type="EMBL" id="PTN08466.1"/>
    </source>
</evidence>
<evidence type="ECO:0000256" key="1">
    <source>
        <dbReference type="ARBA" id="ARBA00022649"/>
    </source>
</evidence>
<dbReference type="Proteomes" id="UP000243525">
    <property type="component" value="Unassembled WGS sequence"/>
</dbReference>
<accession>A0A2T5C1B9</accession>
<dbReference type="InterPro" id="IPR035093">
    <property type="entry name" value="RelE/ParE_toxin_dom_sf"/>
</dbReference>
<protein>
    <submittedName>
        <fullName evidence="2">Toxin YoeB</fullName>
    </submittedName>
</protein>